<sequence length="38" mass="4404">MGKGRRGNRERVAEMHSGKVRNGLRPNRQNISAWSRLQ</sequence>
<gene>
    <name evidence="2" type="ORF">TSPGSL018_19832</name>
</gene>
<evidence type="ECO:0000256" key="1">
    <source>
        <dbReference type="SAM" id="MobiDB-lite"/>
    </source>
</evidence>
<evidence type="ECO:0000313" key="2">
    <source>
        <dbReference type="EMBL" id="JAC63760.1"/>
    </source>
</evidence>
<proteinExistence type="predicted"/>
<organism evidence="2">
    <name type="scientific">Tetraselmis sp. GSL018</name>
    <dbReference type="NCBI Taxonomy" id="582737"/>
    <lineage>
        <taxon>Eukaryota</taxon>
        <taxon>Viridiplantae</taxon>
        <taxon>Chlorophyta</taxon>
        <taxon>core chlorophytes</taxon>
        <taxon>Chlorodendrophyceae</taxon>
        <taxon>Chlorodendrales</taxon>
        <taxon>Chlorodendraceae</taxon>
        <taxon>Tetraselmis</taxon>
    </lineage>
</organism>
<feature type="compositionally biased region" description="Basic and acidic residues" evidence="1">
    <location>
        <begin position="7"/>
        <end position="17"/>
    </location>
</feature>
<accession>A0A061QZ85</accession>
<feature type="region of interest" description="Disordered" evidence="1">
    <location>
        <begin position="1"/>
        <end position="38"/>
    </location>
</feature>
<protein>
    <submittedName>
        <fullName evidence="2">Uncharacterized protein</fullName>
    </submittedName>
</protein>
<dbReference type="EMBL" id="GBEZ01023109">
    <property type="protein sequence ID" value="JAC63760.1"/>
    <property type="molecule type" value="Transcribed_RNA"/>
</dbReference>
<name>A0A061QZ85_9CHLO</name>
<feature type="non-terminal residue" evidence="2">
    <location>
        <position position="38"/>
    </location>
</feature>
<dbReference type="AlphaFoldDB" id="A0A061QZ85"/>
<feature type="compositionally biased region" description="Polar residues" evidence="1">
    <location>
        <begin position="27"/>
        <end position="38"/>
    </location>
</feature>
<reference evidence="2" key="1">
    <citation type="submission" date="2014-05" db="EMBL/GenBank/DDBJ databases">
        <title>The transcriptome of the halophilic microalga Tetraselmis sp. GSL018 isolated from the Great Salt Lake, Utah.</title>
        <authorList>
            <person name="Jinkerson R.E."/>
            <person name="D'Adamo S."/>
            <person name="Posewitz M.C."/>
        </authorList>
    </citation>
    <scope>NUCLEOTIDE SEQUENCE</scope>
    <source>
        <strain evidence="2">GSL018</strain>
    </source>
</reference>